<dbReference type="RefSeq" id="WP_085464656.1">
    <property type="nucleotide sequence ID" value="NZ_FXBL01000004.1"/>
</dbReference>
<keyword evidence="3" id="KW-1185">Reference proteome</keyword>
<evidence type="ECO:0000256" key="1">
    <source>
        <dbReference type="SAM" id="MobiDB-lite"/>
    </source>
</evidence>
<proteinExistence type="predicted"/>
<feature type="region of interest" description="Disordered" evidence="1">
    <location>
        <begin position="118"/>
        <end position="142"/>
    </location>
</feature>
<dbReference type="Proteomes" id="UP000193083">
    <property type="component" value="Unassembled WGS sequence"/>
</dbReference>
<dbReference type="AlphaFoldDB" id="A0A1X7NXE7"/>
<gene>
    <name evidence="2" type="ORF">SAMN02982922_2747</name>
</gene>
<evidence type="ECO:0000313" key="3">
    <source>
        <dbReference type="Proteomes" id="UP000193083"/>
    </source>
</evidence>
<name>A0A1X7NXE7_9HYPH</name>
<reference evidence="2 3" key="1">
    <citation type="submission" date="2017-04" db="EMBL/GenBank/DDBJ databases">
        <authorList>
            <person name="Afonso C.L."/>
            <person name="Miller P.J."/>
            <person name="Scott M.A."/>
            <person name="Spackman E."/>
            <person name="Goraichik I."/>
            <person name="Dimitrov K.M."/>
            <person name="Suarez D.L."/>
            <person name="Swayne D.E."/>
        </authorList>
    </citation>
    <scope>NUCLEOTIDE SEQUENCE [LARGE SCALE GENOMIC DNA]</scope>
    <source>
        <strain evidence="2 3">B5P</strain>
    </source>
</reference>
<protein>
    <submittedName>
        <fullName evidence="2">Mu-like prophage protein gp36</fullName>
    </submittedName>
</protein>
<sequence length="142" mass="15369">MSYSTQAQLVERYSEKMLIDISDRGETPTGEIDAALIARAIADADALIDGYLKVRYALPLADVPDLVRDLSLAISIYKAHAHVAAEKITADYKDALKTLEQIARGLIQLDVEGVEPAPSGAAEVRTNQPERPLSAATMKGYI</sequence>
<organism evidence="2 3">
    <name type="scientific">Mesorhizobium australicum</name>
    <dbReference type="NCBI Taxonomy" id="536018"/>
    <lineage>
        <taxon>Bacteria</taxon>
        <taxon>Pseudomonadati</taxon>
        <taxon>Pseudomonadota</taxon>
        <taxon>Alphaproteobacteria</taxon>
        <taxon>Hyphomicrobiales</taxon>
        <taxon>Phyllobacteriaceae</taxon>
        <taxon>Mesorhizobium</taxon>
    </lineage>
</organism>
<accession>A0A1X7NXE7</accession>
<evidence type="ECO:0000313" key="2">
    <source>
        <dbReference type="EMBL" id="SMH42479.1"/>
    </source>
</evidence>
<dbReference type="InterPro" id="IPR009752">
    <property type="entry name" value="Phage_Mu_GpJ"/>
</dbReference>
<dbReference type="EMBL" id="FXBL01000004">
    <property type="protein sequence ID" value="SMH42479.1"/>
    <property type="molecule type" value="Genomic_DNA"/>
</dbReference>
<dbReference type="Pfam" id="PF07030">
    <property type="entry name" value="Phage_Mu_Gp36"/>
    <property type="match status" value="1"/>
</dbReference>
<dbReference type="OrthoDB" id="9812088at2"/>